<dbReference type="InterPro" id="IPR011010">
    <property type="entry name" value="DNA_brk_join_enz"/>
</dbReference>
<name>A0A0G3XD37_9SPHN</name>
<dbReference type="PATRIC" id="fig|1348774.3.peg.495"/>
<dbReference type="Pfam" id="PF00589">
    <property type="entry name" value="Phage_integrase"/>
    <property type="match status" value="1"/>
</dbReference>
<dbReference type="GO" id="GO:0015074">
    <property type="term" value="P:DNA integration"/>
    <property type="evidence" value="ECO:0007669"/>
    <property type="project" value="UniProtKB-KW"/>
</dbReference>
<evidence type="ECO:0000256" key="4">
    <source>
        <dbReference type="ARBA" id="ARBA00023172"/>
    </source>
</evidence>
<dbReference type="PANTHER" id="PTHR30629">
    <property type="entry name" value="PROPHAGE INTEGRASE"/>
    <property type="match status" value="1"/>
</dbReference>
<keyword evidence="4" id="KW-0233">DNA recombination</keyword>
<comment type="similarity">
    <text evidence="1">Belongs to the 'phage' integrase family.</text>
</comment>
<dbReference type="CDD" id="cd00801">
    <property type="entry name" value="INT_P4_C"/>
    <property type="match status" value="1"/>
</dbReference>
<dbReference type="InterPro" id="IPR002104">
    <property type="entry name" value="Integrase_catalytic"/>
</dbReference>
<dbReference type="GO" id="GO:0003677">
    <property type="term" value="F:DNA binding"/>
    <property type="evidence" value="ECO:0007669"/>
    <property type="project" value="UniProtKB-KW"/>
</dbReference>
<evidence type="ECO:0000256" key="2">
    <source>
        <dbReference type="ARBA" id="ARBA00022908"/>
    </source>
</evidence>
<reference evidence="5 6" key="1">
    <citation type="submission" date="2015-06" db="EMBL/GenBank/DDBJ databases">
        <authorList>
            <person name="Zeng Y."/>
            <person name="Huang Y."/>
        </authorList>
    </citation>
    <scope>NUCLEOTIDE SEQUENCE [LARGE SCALE GENOMIC DNA]</scope>
    <source>
        <strain evidence="5 6">PQ-2</strain>
    </source>
</reference>
<dbReference type="Gene3D" id="3.30.160.390">
    <property type="entry name" value="Integrase, DNA-binding domain"/>
    <property type="match status" value="1"/>
</dbReference>
<dbReference type="STRING" id="1348774.AB433_02355"/>
<dbReference type="PROSITE" id="PS51898">
    <property type="entry name" value="TYR_RECOMBINASE"/>
    <property type="match status" value="1"/>
</dbReference>
<protein>
    <submittedName>
        <fullName evidence="5">Integrase</fullName>
    </submittedName>
</protein>
<evidence type="ECO:0000256" key="1">
    <source>
        <dbReference type="ARBA" id="ARBA00008857"/>
    </source>
</evidence>
<dbReference type="Gene3D" id="1.10.150.130">
    <property type="match status" value="1"/>
</dbReference>
<dbReference type="InterPro" id="IPR013762">
    <property type="entry name" value="Integrase-like_cat_sf"/>
</dbReference>
<dbReference type="GO" id="GO:0006310">
    <property type="term" value="P:DNA recombination"/>
    <property type="evidence" value="ECO:0007669"/>
    <property type="project" value="UniProtKB-KW"/>
</dbReference>
<keyword evidence="6" id="KW-1185">Reference proteome</keyword>
<dbReference type="Gene3D" id="1.10.443.10">
    <property type="entry name" value="Intergrase catalytic core"/>
    <property type="match status" value="1"/>
</dbReference>
<keyword evidence="2" id="KW-0229">DNA integration</keyword>
<evidence type="ECO:0000313" key="5">
    <source>
        <dbReference type="EMBL" id="AKM09067.1"/>
    </source>
</evidence>
<proteinExistence type="inferred from homology"/>
<dbReference type="Pfam" id="PF13356">
    <property type="entry name" value="Arm-DNA-bind_3"/>
    <property type="match status" value="1"/>
</dbReference>
<sequence length="405" mass="46034">MSLNVQEIKGFRAADKSYKKYDSRGLLLLVKPNGSKLWYFKYRFGGKEKKLPIGAFPEISLSQARQLRDRARLKVSDGIDPMLERKRKKARIKLGAENTFEVIANKYIDEKMVPEGRAEATLRKARWFLDLLKPAIGNMPINDVDPQLMLAALKKLEAKGNLETAKKCRSFASRVFRYGAALGQCQTDPTSILQGALVTPRARHYAAILEPEKLGGLLRAIDDFECYPATKFALKIAPHVFVRPGELRHGEWHEIDWDKATWTIPEGKMKARRAHVVPLSRQVLELFRELRSITGSKGYIFPAFHTSQRPMSENTVNAAFRRMGFTKDEVTAHGLRSTASTMLNESGLWHPDAIERALAHGDSNAIRGVYNRGNYWDERVKMAQWWSDYLDALRQGRTLYVSPSA</sequence>
<dbReference type="PANTHER" id="PTHR30629:SF2">
    <property type="entry name" value="PROPHAGE INTEGRASE INTS-RELATED"/>
    <property type="match status" value="1"/>
</dbReference>
<keyword evidence="3" id="KW-0238">DNA-binding</keyword>
<dbReference type="AlphaFoldDB" id="A0A0G3XD37"/>
<gene>
    <name evidence="5" type="ORF">AB433_02355</name>
</gene>
<dbReference type="InterPro" id="IPR050808">
    <property type="entry name" value="Phage_Integrase"/>
</dbReference>
<evidence type="ECO:0000256" key="3">
    <source>
        <dbReference type="ARBA" id="ARBA00023125"/>
    </source>
</evidence>
<dbReference type="EMBL" id="CP011770">
    <property type="protein sequence ID" value="AKM09067.1"/>
    <property type="molecule type" value="Genomic_DNA"/>
</dbReference>
<dbReference type="InterPro" id="IPR038488">
    <property type="entry name" value="Integrase_DNA-bd_sf"/>
</dbReference>
<dbReference type="KEGG" id="cna:AB433_02355"/>
<dbReference type="OrthoDB" id="7388552at2"/>
<dbReference type="InterPro" id="IPR053876">
    <property type="entry name" value="Phage_int_M"/>
</dbReference>
<dbReference type="RefSeq" id="WP_047819761.1">
    <property type="nucleotide sequence ID" value="NZ_CP011770.1"/>
</dbReference>
<dbReference type="Proteomes" id="UP000035287">
    <property type="component" value="Chromosome"/>
</dbReference>
<dbReference type="InterPro" id="IPR010998">
    <property type="entry name" value="Integrase_recombinase_N"/>
</dbReference>
<accession>A0A0G3XD37</accession>
<evidence type="ECO:0000313" key="6">
    <source>
        <dbReference type="Proteomes" id="UP000035287"/>
    </source>
</evidence>
<organism evidence="5 6">
    <name type="scientific">Croceicoccus naphthovorans</name>
    <dbReference type="NCBI Taxonomy" id="1348774"/>
    <lineage>
        <taxon>Bacteria</taxon>
        <taxon>Pseudomonadati</taxon>
        <taxon>Pseudomonadota</taxon>
        <taxon>Alphaproteobacteria</taxon>
        <taxon>Sphingomonadales</taxon>
        <taxon>Erythrobacteraceae</taxon>
        <taxon>Croceicoccus</taxon>
    </lineage>
</organism>
<dbReference type="SUPFAM" id="SSF56349">
    <property type="entry name" value="DNA breaking-rejoining enzymes"/>
    <property type="match status" value="1"/>
</dbReference>
<dbReference type="InterPro" id="IPR025166">
    <property type="entry name" value="Integrase_DNA_bind_dom"/>
</dbReference>
<dbReference type="Pfam" id="PF22022">
    <property type="entry name" value="Phage_int_M"/>
    <property type="match status" value="1"/>
</dbReference>